<accession>A0A672IEM7</accession>
<dbReference type="CDD" id="cd00063">
    <property type="entry name" value="FN3"/>
    <property type="match status" value="1"/>
</dbReference>
<feature type="domain" description="Fibronectin type-III" evidence="11">
    <location>
        <begin position="449"/>
        <end position="546"/>
    </location>
</feature>
<name>A0A672IEM7_SALFA</name>
<evidence type="ECO:0000256" key="7">
    <source>
        <dbReference type="ARBA" id="ARBA00023136"/>
    </source>
</evidence>
<dbReference type="InterPro" id="IPR052672">
    <property type="entry name" value="Type1_Cytokine_Rcpt_Type2"/>
</dbReference>
<keyword evidence="4" id="KW-0732">Signal</keyword>
<keyword evidence="3" id="KW-0812">Transmembrane</keyword>
<evidence type="ECO:0000256" key="2">
    <source>
        <dbReference type="ARBA" id="ARBA00008921"/>
    </source>
</evidence>
<evidence type="ECO:0000313" key="13">
    <source>
        <dbReference type="Proteomes" id="UP000472267"/>
    </source>
</evidence>
<keyword evidence="8" id="KW-0675">Receptor</keyword>
<keyword evidence="13" id="KW-1185">Reference proteome</keyword>
<dbReference type="InterPro" id="IPR003961">
    <property type="entry name" value="FN3_dom"/>
</dbReference>
<feature type="compositionally biased region" description="Basic and acidic residues" evidence="10">
    <location>
        <begin position="667"/>
        <end position="686"/>
    </location>
</feature>
<dbReference type="PROSITE" id="PS50853">
    <property type="entry name" value="FN3"/>
    <property type="match status" value="4"/>
</dbReference>
<reference evidence="12" key="3">
    <citation type="submission" date="2025-09" db="UniProtKB">
        <authorList>
            <consortium name="Ensembl"/>
        </authorList>
    </citation>
    <scope>IDENTIFICATION</scope>
</reference>
<evidence type="ECO:0000256" key="4">
    <source>
        <dbReference type="ARBA" id="ARBA00022729"/>
    </source>
</evidence>
<evidence type="ECO:0000256" key="5">
    <source>
        <dbReference type="ARBA" id="ARBA00022737"/>
    </source>
</evidence>
<dbReference type="SUPFAM" id="SSF49265">
    <property type="entry name" value="Fibronectin type III"/>
    <property type="match status" value="4"/>
</dbReference>
<keyword evidence="5" id="KW-0677">Repeat</keyword>
<keyword evidence="9" id="KW-0325">Glycoprotein</keyword>
<dbReference type="InParanoid" id="A0A672IEM7"/>
<sequence length="790" mass="87546">SRRRVNRTTMVFYLPKVETANSSVICKMREDHQSLIVNGLDLRGGLPPEKPGNIICETTKSSEIVDCSWRRGWETHFTTYYNISVRRENGTKIHSHQIKVAEKTTLPRGMLDTNTKYLLIITAFNYFGLSESDPYSLCIGDIVIPETPQITQVVFMNNSAGATLCWKTSESSSNLRVYVRLRTEDIAWVKKNSDIFEGRIEVDDLKPLTEYEFQMRTCKSAAEPTHGDLNTSMKTACSKWSSSVRQMSPGKGPSRQLDVWRTLSSLRTHGMQMVTVFWKPPSPEDYSGEVQQYKIFWVTDQKHEVTCAAADVQWTGRVSSEVQTLAVAAVTSYGTSPPAQVTLTHSDALGPVLEELTPALSGKALLVSWSWPVDHHRSALAAELLYYVIEWRSVPAADLQWQKLSKDLHSTSVTGLTAGVRYDISLHAVTSRGVSAPSSRTAYSSEKTPFSGPNMSVLAHENRRILIEWDELPVDQQRGHITKYTIYFQGLDSTNTVLNVTVPVSGPRQTWLDCPSGALVLQMTASTSMGEGPPGKPVSSLPTTYAVLIAITANLMCWSCIRERVKQKCISWGPDWFVDNMPNLECSNAIKLLEHDGSEPVFSSIHSETPLSSITVVSQEARDEVYPAIHIEVTQTYGSERPIAETSLLIMSDESGYKPQIATLAHQGEETNDKEDKQNDYPESREEDGCAFVLGGLRDGFSFGGDVDFSDSPRGLDRSSVTCLLWPTTAETIVLAEQSVGRESLSLDLTQDDIMTPDTTDISSSQQRSETTMLNGGYFPQIAAAGGIIR</sequence>
<evidence type="ECO:0000256" key="6">
    <source>
        <dbReference type="ARBA" id="ARBA00022989"/>
    </source>
</evidence>
<dbReference type="Proteomes" id="UP000472267">
    <property type="component" value="Chromosome 23"/>
</dbReference>
<comment type="subcellular location">
    <subcellularLocation>
        <location evidence="1">Membrane</location>
        <topology evidence="1">Single-pass type I membrane protein</topology>
    </subcellularLocation>
</comment>
<dbReference type="OMA" id="CIAWGPE"/>
<proteinExistence type="inferred from homology"/>
<keyword evidence="6" id="KW-1133">Transmembrane helix</keyword>
<comment type="similarity">
    <text evidence="2">Belongs to the type I cytokine receptor family. Type 2 subfamily.</text>
</comment>
<dbReference type="InterPro" id="IPR013783">
    <property type="entry name" value="Ig-like_fold"/>
</dbReference>
<evidence type="ECO:0000256" key="10">
    <source>
        <dbReference type="SAM" id="MobiDB-lite"/>
    </source>
</evidence>
<evidence type="ECO:0000256" key="3">
    <source>
        <dbReference type="ARBA" id="ARBA00022692"/>
    </source>
</evidence>
<evidence type="ECO:0000256" key="9">
    <source>
        <dbReference type="ARBA" id="ARBA00023180"/>
    </source>
</evidence>
<keyword evidence="7" id="KW-0472">Membrane</keyword>
<dbReference type="PANTHER" id="PTHR48423:SF2">
    <property type="entry name" value="INTERLEUKIN-12 RECEPTOR SUBUNIT BETA-2"/>
    <property type="match status" value="1"/>
</dbReference>
<protein>
    <recommendedName>
        <fullName evidence="11">Fibronectin type-III domain-containing protein</fullName>
    </recommendedName>
</protein>
<dbReference type="AlphaFoldDB" id="A0A672IEM7"/>
<feature type="domain" description="Fibronectin type-III" evidence="11">
    <location>
        <begin position="259"/>
        <end position="349"/>
    </location>
</feature>
<gene>
    <name evidence="12" type="primary">il23r</name>
</gene>
<feature type="domain" description="Fibronectin type-III" evidence="11">
    <location>
        <begin position="147"/>
        <end position="241"/>
    </location>
</feature>
<evidence type="ECO:0000256" key="1">
    <source>
        <dbReference type="ARBA" id="ARBA00004479"/>
    </source>
</evidence>
<dbReference type="SMART" id="SM00060">
    <property type="entry name" value="FN3"/>
    <property type="match status" value="3"/>
</dbReference>
<evidence type="ECO:0000256" key="8">
    <source>
        <dbReference type="ARBA" id="ARBA00023170"/>
    </source>
</evidence>
<dbReference type="GO" id="GO:0005886">
    <property type="term" value="C:plasma membrane"/>
    <property type="evidence" value="ECO:0007669"/>
    <property type="project" value="UniProtKB-ARBA"/>
</dbReference>
<reference evidence="12" key="1">
    <citation type="submission" date="2019-06" db="EMBL/GenBank/DDBJ databases">
        <authorList>
            <consortium name="Wellcome Sanger Institute Data Sharing"/>
        </authorList>
    </citation>
    <scope>NUCLEOTIDE SEQUENCE [LARGE SCALE GENOMIC DNA]</scope>
</reference>
<dbReference type="PANTHER" id="PTHR48423">
    <property type="entry name" value="INTERLEUKIN-27 RECEPTOR SUBUNIT ALPHA"/>
    <property type="match status" value="1"/>
</dbReference>
<reference evidence="12" key="2">
    <citation type="submission" date="2025-08" db="UniProtKB">
        <authorList>
            <consortium name="Ensembl"/>
        </authorList>
    </citation>
    <scope>IDENTIFICATION</scope>
</reference>
<dbReference type="InterPro" id="IPR036116">
    <property type="entry name" value="FN3_sf"/>
</dbReference>
<evidence type="ECO:0000313" key="12">
    <source>
        <dbReference type="Ensembl" id="ENSSFAP00005040178.1"/>
    </source>
</evidence>
<organism evidence="12 13">
    <name type="scientific">Salarias fasciatus</name>
    <name type="common">Jewelled blenny</name>
    <name type="synonym">Blennius fasciatus</name>
    <dbReference type="NCBI Taxonomy" id="181472"/>
    <lineage>
        <taxon>Eukaryota</taxon>
        <taxon>Metazoa</taxon>
        <taxon>Chordata</taxon>
        <taxon>Craniata</taxon>
        <taxon>Vertebrata</taxon>
        <taxon>Euteleostomi</taxon>
        <taxon>Actinopterygii</taxon>
        <taxon>Neopterygii</taxon>
        <taxon>Teleostei</taxon>
        <taxon>Neoteleostei</taxon>
        <taxon>Acanthomorphata</taxon>
        <taxon>Ovalentaria</taxon>
        <taxon>Blenniimorphae</taxon>
        <taxon>Blenniiformes</taxon>
        <taxon>Blennioidei</taxon>
        <taxon>Blenniidae</taxon>
        <taxon>Salariinae</taxon>
        <taxon>Salarias</taxon>
    </lineage>
</organism>
<dbReference type="Gene3D" id="2.60.40.10">
    <property type="entry name" value="Immunoglobulins"/>
    <property type="match status" value="5"/>
</dbReference>
<dbReference type="FunCoup" id="A0A672IEM7">
    <property type="interactions" value="94"/>
</dbReference>
<evidence type="ECO:0000259" key="11">
    <source>
        <dbReference type="PROSITE" id="PS50853"/>
    </source>
</evidence>
<dbReference type="Pfam" id="PF00041">
    <property type="entry name" value="fn3"/>
    <property type="match status" value="1"/>
</dbReference>
<feature type="domain" description="Fibronectin type-III" evidence="11">
    <location>
        <begin position="351"/>
        <end position="448"/>
    </location>
</feature>
<dbReference type="Ensembl" id="ENSSFAT00005041659.1">
    <property type="protein sequence ID" value="ENSSFAP00005040178.1"/>
    <property type="gene ID" value="ENSSFAG00005020052.1"/>
</dbReference>
<feature type="region of interest" description="Disordered" evidence="10">
    <location>
        <begin position="664"/>
        <end position="686"/>
    </location>
</feature>